<dbReference type="EMBL" id="BGPR01194989">
    <property type="protein sequence ID" value="GBN01933.1"/>
    <property type="molecule type" value="Genomic_DNA"/>
</dbReference>
<evidence type="ECO:0000313" key="5">
    <source>
        <dbReference type="Proteomes" id="UP000499080"/>
    </source>
</evidence>
<evidence type="ECO:0000313" key="2">
    <source>
        <dbReference type="EMBL" id="GBN01899.1"/>
    </source>
</evidence>
<dbReference type="EMBL" id="BGPR01194975">
    <property type="protein sequence ID" value="GBN01899.1"/>
    <property type="molecule type" value="Genomic_DNA"/>
</dbReference>
<accession>A0A4Y2KKI1</accession>
<dbReference type="OrthoDB" id="6766699at2759"/>
<evidence type="ECO:0000256" key="1">
    <source>
        <dbReference type="ARBA" id="ARBA00004123"/>
    </source>
</evidence>
<dbReference type="AlphaFoldDB" id="A0A4Y2KKI1"/>
<reference evidence="4 5" key="1">
    <citation type="journal article" date="2019" name="Sci. Rep.">
        <title>Orb-weaving spider Araneus ventricosus genome elucidates the spidroin gene catalogue.</title>
        <authorList>
            <person name="Kono N."/>
            <person name="Nakamura H."/>
            <person name="Ohtoshi R."/>
            <person name="Moran D.A.P."/>
            <person name="Shinohara A."/>
            <person name="Yoshida Y."/>
            <person name="Fujiwara M."/>
            <person name="Mori M."/>
            <person name="Tomita M."/>
            <person name="Arakawa K."/>
        </authorList>
    </citation>
    <scope>NUCLEOTIDE SEQUENCE [LARGE SCALE GENOMIC DNA]</scope>
</reference>
<sequence>LSRTKKRYECKNERHQWDKSQMVRAIAAVKAKEASVKGAAKRFEVPCRILQRFLKFDKNTEQAVQEARLGRKPFFNAELENQLVSYLLVM</sequence>
<dbReference type="InterPro" id="IPR009057">
    <property type="entry name" value="Homeodomain-like_sf"/>
</dbReference>
<name>A0A4Y2KKI1_ARAVE</name>
<organism evidence="4 5">
    <name type="scientific">Araneus ventricosus</name>
    <name type="common">Orbweaver spider</name>
    <name type="synonym">Epeira ventricosa</name>
    <dbReference type="NCBI Taxonomy" id="182803"/>
    <lineage>
        <taxon>Eukaryota</taxon>
        <taxon>Metazoa</taxon>
        <taxon>Ecdysozoa</taxon>
        <taxon>Arthropoda</taxon>
        <taxon>Chelicerata</taxon>
        <taxon>Arachnida</taxon>
        <taxon>Araneae</taxon>
        <taxon>Araneomorphae</taxon>
        <taxon>Entelegynae</taxon>
        <taxon>Araneoidea</taxon>
        <taxon>Araneidae</taxon>
        <taxon>Araneus</taxon>
    </lineage>
</organism>
<feature type="non-terminal residue" evidence="4">
    <location>
        <position position="1"/>
    </location>
</feature>
<evidence type="ECO:0008006" key="6">
    <source>
        <dbReference type="Google" id="ProtNLM"/>
    </source>
</evidence>
<proteinExistence type="predicted"/>
<feature type="non-terminal residue" evidence="4">
    <location>
        <position position="90"/>
    </location>
</feature>
<dbReference type="Gene3D" id="1.10.10.60">
    <property type="entry name" value="Homeodomain-like"/>
    <property type="match status" value="1"/>
</dbReference>
<evidence type="ECO:0000313" key="4">
    <source>
        <dbReference type="EMBL" id="GBN01933.1"/>
    </source>
</evidence>
<comment type="caution">
    <text evidence="4">The sequence shown here is derived from an EMBL/GenBank/DDBJ whole genome shotgun (WGS) entry which is preliminary data.</text>
</comment>
<protein>
    <recommendedName>
        <fullName evidence="6">HTH psq-type domain-containing protein</fullName>
    </recommendedName>
</protein>
<dbReference type="Proteomes" id="UP000499080">
    <property type="component" value="Unassembled WGS sequence"/>
</dbReference>
<dbReference type="EMBL" id="BGPR01194982">
    <property type="protein sequence ID" value="GBN01918.1"/>
    <property type="molecule type" value="Genomic_DNA"/>
</dbReference>
<dbReference type="SUPFAM" id="SSF46689">
    <property type="entry name" value="Homeodomain-like"/>
    <property type="match status" value="1"/>
</dbReference>
<keyword evidence="5" id="KW-1185">Reference proteome</keyword>
<dbReference type="GO" id="GO:0005634">
    <property type="term" value="C:nucleus"/>
    <property type="evidence" value="ECO:0007669"/>
    <property type="project" value="UniProtKB-SubCell"/>
</dbReference>
<evidence type="ECO:0000313" key="3">
    <source>
        <dbReference type="EMBL" id="GBN01918.1"/>
    </source>
</evidence>
<comment type="subcellular location">
    <subcellularLocation>
        <location evidence="1">Nucleus</location>
    </subcellularLocation>
</comment>
<gene>
    <name evidence="2" type="ORF">AVEN_145234_1</name>
    <name evidence="3" type="ORF">AVEN_175220_1</name>
    <name evidence="4" type="ORF">AVEN_212469_1</name>
</gene>